<proteinExistence type="predicted"/>
<dbReference type="Pfam" id="PF26008">
    <property type="entry name" value="DUF8001"/>
    <property type="match status" value="1"/>
</dbReference>
<gene>
    <name evidence="2" type="ORF">GCU68_19665</name>
</gene>
<accession>A0A5P9P9Q6</accession>
<dbReference type="InterPro" id="IPR058314">
    <property type="entry name" value="DUF8001"/>
</dbReference>
<dbReference type="Proteomes" id="UP000326170">
    <property type="component" value="Plasmid unnamed2"/>
</dbReference>
<dbReference type="EMBL" id="CP045490">
    <property type="protein sequence ID" value="QFU84737.1"/>
    <property type="molecule type" value="Genomic_DNA"/>
</dbReference>
<evidence type="ECO:0000313" key="3">
    <source>
        <dbReference type="Proteomes" id="UP000326170"/>
    </source>
</evidence>
<organism evidence="2 3">
    <name type="scientific">Natronorubrum aibiense</name>
    <dbReference type="NCBI Taxonomy" id="348826"/>
    <lineage>
        <taxon>Archaea</taxon>
        <taxon>Methanobacteriati</taxon>
        <taxon>Methanobacteriota</taxon>
        <taxon>Stenosarchaea group</taxon>
        <taxon>Halobacteria</taxon>
        <taxon>Halobacteriales</taxon>
        <taxon>Natrialbaceae</taxon>
        <taxon>Natronorubrum</taxon>
    </lineage>
</organism>
<keyword evidence="2" id="KW-0614">Plasmid</keyword>
<dbReference type="AlphaFoldDB" id="A0A5P9P9Q6"/>
<dbReference type="KEGG" id="nas:GCU68_19665"/>
<reference evidence="2 3" key="1">
    <citation type="journal article" date="2007" name="Int. J. Syst. Evol. Microbiol.">
        <title>Natronorubrum sulfidifaciens sp. nov., an extremely haloalkaliphilic archaeon isolated from Aiding salt lake in Xin-Jiang, China.</title>
        <authorList>
            <person name="Cui H.L."/>
            <person name="Tohty D."/>
            <person name="Liu H.C."/>
            <person name="Liu S.J."/>
            <person name="Oren A."/>
            <person name="Zhou P.J."/>
        </authorList>
    </citation>
    <scope>NUCLEOTIDE SEQUENCE [LARGE SCALE GENOMIC DNA]</scope>
    <source>
        <strain evidence="2 3">7-3</strain>
        <plasmid evidence="2">unnamed2</plasmid>
    </source>
</reference>
<name>A0A5P9P9Q6_9EURY</name>
<evidence type="ECO:0000313" key="2">
    <source>
        <dbReference type="EMBL" id="QFU84737.1"/>
    </source>
</evidence>
<protein>
    <recommendedName>
        <fullName evidence="1">DUF8001 domain-containing protein</fullName>
    </recommendedName>
</protein>
<feature type="domain" description="DUF8001" evidence="1">
    <location>
        <begin position="1"/>
        <end position="77"/>
    </location>
</feature>
<evidence type="ECO:0000259" key="1">
    <source>
        <dbReference type="Pfam" id="PF26008"/>
    </source>
</evidence>
<sequence length="93" mass="10474">MSETIHVQRGDLTSTEILEKVDTGNRVIIEIDLLGQTVRMALRKRSGTYYCDTPIKLLKYDTPEEMRTCLERYKLATPDTKPTVGGSADLPQS</sequence>
<geneLocation type="plasmid" evidence="2 3">
    <name>unnamed2</name>
</geneLocation>
<keyword evidence="3" id="KW-1185">Reference proteome</keyword>